<dbReference type="InterPro" id="IPR025558">
    <property type="entry name" value="DUF4283"/>
</dbReference>
<feature type="region of interest" description="Disordered" evidence="1">
    <location>
        <begin position="1"/>
        <end position="30"/>
    </location>
</feature>
<dbReference type="Gene3D" id="3.60.10.10">
    <property type="entry name" value="Endonuclease/exonuclease/phosphatase"/>
    <property type="match status" value="1"/>
</dbReference>
<dbReference type="Proteomes" id="UP001141552">
    <property type="component" value="Unassembled WGS sequence"/>
</dbReference>
<dbReference type="OrthoDB" id="1433099at2759"/>
<reference evidence="3" key="2">
    <citation type="journal article" date="2023" name="Plants (Basel)">
        <title>Annotation of the Turnera subulata (Passifloraceae) Draft Genome Reveals the S-Locus Evolved after the Divergence of Turneroideae from Passifloroideae in a Stepwise Manner.</title>
        <authorList>
            <person name="Henning P.M."/>
            <person name="Roalson E.H."/>
            <person name="Mir W."/>
            <person name="McCubbin A.G."/>
            <person name="Shore J.S."/>
        </authorList>
    </citation>
    <scope>NUCLEOTIDE SEQUENCE</scope>
    <source>
        <strain evidence="3">F60SS</strain>
    </source>
</reference>
<proteinExistence type="predicted"/>
<name>A0A9Q0FXK6_9ROSI</name>
<evidence type="ECO:0000313" key="3">
    <source>
        <dbReference type="EMBL" id="KAJ4839764.1"/>
    </source>
</evidence>
<gene>
    <name evidence="3" type="ORF">Tsubulata_022251</name>
</gene>
<evidence type="ECO:0000313" key="4">
    <source>
        <dbReference type="Proteomes" id="UP001141552"/>
    </source>
</evidence>
<accession>A0A9Q0FXK6</accession>
<sequence length="877" mass="97898">MSAAQTGPGWPPKPPDPQNSAAMGAGGGSRPSFKDKLMNWRAAVNPYNANDGFKLADDDIRGGLQVIDLDNDYFLVRFEKREDYSKALAEGPWLIQGSYLTVQTWKPGFDVRRAPAKATVWVQIPEMPVEWYRQDVLGALSSQIGKPIRIDINTLQAERGKFARLAIEVEFSKPLVNWVEIEDRWFKVKYEDIPDFCFGFGKIGHIEEHCPEKRGAPAAGQVPSMPVASCGDMGAEPAVGANDPVVPVVSREPPQAPCADGKAKYGPWMKVARQPQQVSRRWSDHRAGFSTGANSSGVKQIVNPFELGSASALLHEKKEKGEVRGAAGKKDTIVSKQTANSAVPPLMVMGADAQRRTPESSIKAFTFPKDRPAPVQAVADSLESDVESVEDMLVEDAERSGLKSKRKFVSPLVVVRPDGFIMESGIPKQQRKANTPLEEGKLVLEPGASAPPGAKSELFASALKDMVRQHRASLVVVLEPRISGRRAVNVCPVGANPFLLTAVYASPTETLRVPFWSRVASVSQSVQLPWVLLGDFNVISSPEETVGGVVPPLSRMARFRSWMEECGISDLGFKGPKFTWFRGMLRRRLDRALANDSWRQRFDDASVFHLPRVKSDHRAILVPSFREAVKVWNATQFGNVFRQKRALLNRLRGIELALDRSSNWFLLRLEAKLRSEYEQLLVREELIWLQKSRCRWLQQGDRNTHFFHMSTKIRRKRNRIEALQDHNGEWLYDTASLKQMAVSFYHRLYTEEGGGLRWCVGNGRSVRFWLDNWMPDLGVLQECAVAPVPDDLLGRSVAEFMRDQGQWRWDLIGPFLSASTCMSLAEVGFLATAEEDEASWAGEASGFFSISSAYQIFAWNFLGLTDPLMISYVACAT</sequence>
<dbReference type="Pfam" id="PF14111">
    <property type="entry name" value="DUF4283"/>
    <property type="match status" value="1"/>
</dbReference>
<dbReference type="PANTHER" id="PTHR31286:SF99">
    <property type="entry name" value="DUF4283 DOMAIN-CONTAINING PROTEIN"/>
    <property type="match status" value="1"/>
</dbReference>
<dbReference type="SUPFAM" id="SSF56219">
    <property type="entry name" value="DNase I-like"/>
    <property type="match status" value="1"/>
</dbReference>
<organism evidence="3 4">
    <name type="scientific">Turnera subulata</name>
    <dbReference type="NCBI Taxonomy" id="218843"/>
    <lineage>
        <taxon>Eukaryota</taxon>
        <taxon>Viridiplantae</taxon>
        <taxon>Streptophyta</taxon>
        <taxon>Embryophyta</taxon>
        <taxon>Tracheophyta</taxon>
        <taxon>Spermatophyta</taxon>
        <taxon>Magnoliopsida</taxon>
        <taxon>eudicotyledons</taxon>
        <taxon>Gunneridae</taxon>
        <taxon>Pentapetalae</taxon>
        <taxon>rosids</taxon>
        <taxon>fabids</taxon>
        <taxon>Malpighiales</taxon>
        <taxon>Passifloraceae</taxon>
        <taxon>Turnera</taxon>
    </lineage>
</organism>
<protein>
    <recommendedName>
        <fullName evidence="2">DUF4283 domain-containing protein</fullName>
    </recommendedName>
</protein>
<reference evidence="3" key="1">
    <citation type="submission" date="2022-02" db="EMBL/GenBank/DDBJ databases">
        <authorList>
            <person name="Henning P.M."/>
            <person name="McCubbin A.G."/>
            <person name="Shore J.S."/>
        </authorList>
    </citation>
    <scope>NUCLEOTIDE SEQUENCE</scope>
    <source>
        <strain evidence="3">F60SS</strain>
        <tissue evidence="3">Leaves</tissue>
    </source>
</reference>
<dbReference type="GO" id="GO:0003824">
    <property type="term" value="F:catalytic activity"/>
    <property type="evidence" value="ECO:0007669"/>
    <property type="project" value="InterPro"/>
</dbReference>
<dbReference type="InterPro" id="IPR040256">
    <property type="entry name" value="At4g02000-like"/>
</dbReference>
<dbReference type="PANTHER" id="PTHR31286">
    <property type="entry name" value="GLYCINE-RICH CELL WALL STRUCTURAL PROTEIN 1.8-LIKE"/>
    <property type="match status" value="1"/>
</dbReference>
<dbReference type="EMBL" id="JAKUCV010003199">
    <property type="protein sequence ID" value="KAJ4839764.1"/>
    <property type="molecule type" value="Genomic_DNA"/>
</dbReference>
<dbReference type="AlphaFoldDB" id="A0A9Q0FXK6"/>
<feature type="domain" description="DUF4283" evidence="2">
    <location>
        <begin position="61"/>
        <end position="111"/>
    </location>
</feature>
<evidence type="ECO:0000259" key="2">
    <source>
        <dbReference type="Pfam" id="PF14111"/>
    </source>
</evidence>
<evidence type="ECO:0000256" key="1">
    <source>
        <dbReference type="SAM" id="MobiDB-lite"/>
    </source>
</evidence>
<keyword evidence="4" id="KW-1185">Reference proteome</keyword>
<comment type="caution">
    <text evidence="3">The sequence shown here is derived from an EMBL/GenBank/DDBJ whole genome shotgun (WGS) entry which is preliminary data.</text>
</comment>
<dbReference type="InterPro" id="IPR036691">
    <property type="entry name" value="Endo/exonu/phosph_ase_sf"/>
</dbReference>